<sequence length="114" mass="12909">MDKEVRKLDKSYDVLHSKVDAIANVIDKLVDFNTDYSTKLDIKSEKDSQTFANLEEFMSSIKESISKVNVSPQSNVSQESISQLISKIETNIKTELAPILELVLRLPTNVHRDV</sequence>
<dbReference type="EMBL" id="CAKMRJ010001112">
    <property type="protein sequence ID" value="CAH1422454.1"/>
    <property type="molecule type" value="Genomic_DNA"/>
</dbReference>
<organism evidence="1 2">
    <name type="scientific">Lactuca virosa</name>
    <dbReference type="NCBI Taxonomy" id="75947"/>
    <lineage>
        <taxon>Eukaryota</taxon>
        <taxon>Viridiplantae</taxon>
        <taxon>Streptophyta</taxon>
        <taxon>Embryophyta</taxon>
        <taxon>Tracheophyta</taxon>
        <taxon>Spermatophyta</taxon>
        <taxon>Magnoliopsida</taxon>
        <taxon>eudicotyledons</taxon>
        <taxon>Gunneridae</taxon>
        <taxon>Pentapetalae</taxon>
        <taxon>asterids</taxon>
        <taxon>campanulids</taxon>
        <taxon>Asterales</taxon>
        <taxon>Asteraceae</taxon>
        <taxon>Cichorioideae</taxon>
        <taxon>Cichorieae</taxon>
        <taxon>Lactucinae</taxon>
        <taxon>Lactuca</taxon>
    </lineage>
</organism>
<keyword evidence="2" id="KW-1185">Reference proteome</keyword>
<reference evidence="1 2" key="1">
    <citation type="submission" date="2022-01" db="EMBL/GenBank/DDBJ databases">
        <authorList>
            <person name="Xiong W."/>
            <person name="Schranz E."/>
        </authorList>
    </citation>
    <scope>NUCLEOTIDE SEQUENCE [LARGE SCALE GENOMIC DNA]</scope>
</reference>
<dbReference type="Proteomes" id="UP001157418">
    <property type="component" value="Unassembled WGS sequence"/>
</dbReference>
<gene>
    <name evidence="1" type="ORF">LVIROSA_LOCUS9783</name>
</gene>
<name>A0AAU9M3L2_9ASTR</name>
<evidence type="ECO:0000313" key="1">
    <source>
        <dbReference type="EMBL" id="CAH1422454.1"/>
    </source>
</evidence>
<proteinExistence type="predicted"/>
<comment type="caution">
    <text evidence="1">The sequence shown here is derived from an EMBL/GenBank/DDBJ whole genome shotgun (WGS) entry which is preliminary data.</text>
</comment>
<protein>
    <submittedName>
        <fullName evidence="1">Uncharacterized protein</fullName>
    </submittedName>
</protein>
<evidence type="ECO:0000313" key="2">
    <source>
        <dbReference type="Proteomes" id="UP001157418"/>
    </source>
</evidence>
<dbReference type="AlphaFoldDB" id="A0AAU9M3L2"/>
<accession>A0AAU9M3L2</accession>